<keyword evidence="7 11" id="KW-1133">Transmembrane helix</keyword>
<keyword evidence="3" id="KW-1003">Cell membrane</keyword>
<dbReference type="InterPro" id="IPR045584">
    <property type="entry name" value="Pilin-like"/>
</dbReference>
<dbReference type="Gene3D" id="3.30.700.10">
    <property type="entry name" value="Glycoprotein, Type 4 Pilin"/>
    <property type="match status" value="1"/>
</dbReference>
<comment type="subcellular location">
    <subcellularLocation>
        <location evidence="1">Cell inner membrane</location>
        <topology evidence="1">Single-pass membrane protein</topology>
    </subcellularLocation>
</comment>
<dbReference type="SUPFAM" id="SSF54523">
    <property type="entry name" value="Pili subunits"/>
    <property type="match status" value="1"/>
</dbReference>
<dbReference type="GO" id="GO:0015627">
    <property type="term" value="C:type II protein secretion system complex"/>
    <property type="evidence" value="ECO:0007669"/>
    <property type="project" value="InterPro"/>
</dbReference>
<dbReference type="Pfam" id="PF12019">
    <property type="entry name" value="GspH"/>
    <property type="match status" value="1"/>
</dbReference>
<feature type="domain" description="General secretion pathway GspH" evidence="12">
    <location>
        <begin position="61"/>
        <end position="174"/>
    </location>
</feature>
<proteinExistence type="inferred from homology"/>
<reference evidence="14" key="1">
    <citation type="submission" date="2016-10" db="EMBL/GenBank/DDBJ databases">
        <authorList>
            <person name="Varghese N."/>
            <person name="Submissions S."/>
        </authorList>
    </citation>
    <scope>NUCLEOTIDE SEQUENCE [LARGE SCALE GENOMIC DNA]</scope>
    <source>
        <strain evidence="14">DSM 25157</strain>
    </source>
</reference>
<evidence type="ECO:0000256" key="9">
    <source>
        <dbReference type="ARBA" id="ARBA00025772"/>
    </source>
</evidence>
<evidence type="ECO:0000313" key="13">
    <source>
        <dbReference type="EMBL" id="SDZ91807.1"/>
    </source>
</evidence>
<name>A0A1H3WXA7_9BURK</name>
<feature type="transmembrane region" description="Helical" evidence="11">
    <location>
        <begin position="27"/>
        <end position="48"/>
    </location>
</feature>
<dbReference type="PROSITE" id="PS00409">
    <property type="entry name" value="PROKAR_NTER_METHYL"/>
    <property type="match status" value="1"/>
</dbReference>
<dbReference type="InterPro" id="IPR022346">
    <property type="entry name" value="T2SS_GspH"/>
</dbReference>
<gene>
    <name evidence="13" type="ORF">SAMN05421875_103112</name>
</gene>
<evidence type="ECO:0000313" key="14">
    <source>
        <dbReference type="Proteomes" id="UP000199002"/>
    </source>
</evidence>
<evidence type="ECO:0000256" key="11">
    <source>
        <dbReference type="SAM" id="Phobius"/>
    </source>
</evidence>
<accession>A0A1H3WXA7</accession>
<dbReference type="InterPro" id="IPR012902">
    <property type="entry name" value="N_methyl_site"/>
</dbReference>
<evidence type="ECO:0000256" key="1">
    <source>
        <dbReference type="ARBA" id="ARBA00004377"/>
    </source>
</evidence>
<evidence type="ECO:0000256" key="3">
    <source>
        <dbReference type="ARBA" id="ARBA00022475"/>
    </source>
</evidence>
<sequence length="193" mass="20393">MPLNRQTTRRPALAASAKTSRLQGFSLVEVMIVLSIVAILMGLAVPAFQGLQELRRLEGHAAELATDIQHIRSEAVTKNRQMHLRFGSDAAGTCYLLHSGNTGNCTCTSAGAAQCTDPANSPVKSVGLASRQGVRLQANVTTMLFDPVRGTTTPAGSINLIADSGKTIRHVVNIMGRTRTCSPQGSVSGYTTC</sequence>
<dbReference type="Pfam" id="PF07963">
    <property type="entry name" value="N_methyl"/>
    <property type="match status" value="1"/>
</dbReference>
<evidence type="ECO:0000256" key="7">
    <source>
        <dbReference type="ARBA" id="ARBA00022989"/>
    </source>
</evidence>
<keyword evidence="6 11" id="KW-0812">Transmembrane</keyword>
<organism evidence="13 14">
    <name type="scientific">Acidovorax soli</name>
    <dbReference type="NCBI Taxonomy" id="592050"/>
    <lineage>
        <taxon>Bacteria</taxon>
        <taxon>Pseudomonadati</taxon>
        <taxon>Pseudomonadota</taxon>
        <taxon>Betaproteobacteria</taxon>
        <taxon>Burkholderiales</taxon>
        <taxon>Comamonadaceae</taxon>
        <taxon>Acidovorax</taxon>
    </lineage>
</organism>
<dbReference type="GO" id="GO:0015628">
    <property type="term" value="P:protein secretion by the type II secretion system"/>
    <property type="evidence" value="ECO:0007669"/>
    <property type="project" value="InterPro"/>
</dbReference>
<keyword evidence="8 11" id="KW-0472">Membrane</keyword>
<dbReference type="AlphaFoldDB" id="A0A1H3WXA7"/>
<evidence type="ECO:0000256" key="5">
    <source>
        <dbReference type="ARBA" id="ARBA00022519"/>
    </source>
</evidence>
<dbReference type="GeneID" id="34233725"/>
<evidence type="ECO:0000259" key="12">
    <source>
        <dbReference type="Pfam" id="PF12019"/>
    </source>
</evidence>
<evidence type="ECO:0000256" key="2">
    <source>
        <dbReference type="ARBA" id="ARBA00021549"/>
    </source>
</evidence>
<evidence type="ECO:0000256" key="8">
    <source>
        <dbReference type="ARBA" id="ARBA00023136"/>
    </source>
</evidence>
<dbReference type="RefSeq" id="WP_159433763.1">
    <property type="nucleotide sequence ID" value="NZ_CAXIQL010000082.1"/>
</dbReference>
<dbReference type="EMBL" id="FNQJ01000003">
    <property type="protein sequence ID" value="SDZ91807.1"/>
    <property type="molecule type" value="Genomic_DNA"/>
</dbReference>
<keyword evidence="4" id="KW-0488">Methylation</keyword>
<dbReference type="NCBIfam" id="TIGR02532">
    <property type="entry name" value="IV_pilin_GFxxxE"/>
    <property type="match status" value="1"/>
</dbReference>
<keyword evidence="5" id="KW-0997">Cell inner membrane</keyword>
<dbReference type="GO" id="GO:0005886">
    <property type="term" value="C:plasma membrane"/>
    <property type="evidence" value="ECO:0007669"/>
    <property type="project" value="UniProtKB-SubCell"/>
</dbReference>
<keyword evidence="14" id="KW-1185">Reference proteome</keyword>
<dbReference type="STRING" id="592050.SAMN05421875_103112"/>
<dbReference type="Proteomes" id="UP000199002">
    <property type="component" value="Unassembled WGS sequence"/>
</dbReference>
<protein>
    <recommendedName>
        <fullName evidence="2">Type II secretion system protein H</fullName>
    </recommendedName>
    <alternativeName>
        <fullName evidence="10">General secretion pathway protein H</fullName>
    </alternativeName>
</protein>
<evidence type="ECO:0000256" key="6">
    <source>
        <dbReference type="ARBA" id="ARBA00022692"/>
    </source>
</evidence>
<evidence type="ECO:0000256" key="4">
    <source>
        <dbReference type="ARBA" id="ARBA00022481"/>
    </source>
</evidence>
<evidence type="ECO:0000256" key="10">
    <source>
        <dbReference type="ARBA" id="ARBA00030775"/>
    </source>
</evidence>
<comment type="similarity">
    <text evidence="9">Belongs to the GSP H family.</text>
</comment>